<organism evidence="1 2">
    <name type="scientific">Sporotomaculum syntrophicum</name>
    <dbReference type="NCBI Taxonomy" id="182264"/>
    <lineage>
        <taxon>Bacteria</taxon>
        <taxon>Bacillati</taxon>
        <taxon>Bacillota</taxon>
        <taxon>Clostridia</taxon>
        <taxon>Eubacteriales</taxon>
        <taxon>Desulfallaceae</taxon>
        <taxon>Sporotomaculum</taxon>
    </lineage>
</organism>
<dbReference type="Proteomes" id="UP000798488">
    <property type="component" value="Unassembled WGS sequence"/>
</dbReference>
<comment type="caution">
    <text evidence="1">The sequence shown here is derived from an EMBL/GenBank/DDBJ whole genome shotgun (WGS) entry which is preliminary data.</text>
</comment>
<proteinExistence type="predicted"/>
<keyword evidence="2" id="KW-1185">Reference proteome</keyword>
<dbReference type="RefSeq" id="WP_161821935.1">
    <property type="nucleotide sequence ID" value="NZ_LSRS01000003.1"/>
</dbReference>
<evidence type="ECO:0000313" key="1">
    <source>
        <dbReference type="EMBL" id="KAF1085478.1"/>
    </source>
</evidence>
<sequence length="46" mass="5562">MDIENRKHYKKIFEDDLDNLKEIDESNEERMAETMKALSGKDVLYR</sequence>
<name>A0A9D2WQG6_9FIRM</name>
<gene>
    <name evidence="1" type="ORF">SPSYN_01620</name>
</gene>
<protein>
    <submittedName>
        <fullName evidence="1">Uncharacterized protein</fullName>
    </submittedName>
</protein>
<reference evidence="1" key="1">
    <citation type="submission" date="2016-02" db="EMBL/GenBank/DDBJ databases">
        <title>Draft Genome Sequence of Sporotomaculum syntrophicum Strain FB, a Syntrophic Benzoate Degrader.</title>
        <authorList>
            <person name="Nobu M.K."/>
            <person name="Narihiro T."/>
            <person name="Qiu Y.-L."/>
            <person name="Ohashi A."/>
            <person name="Liu W.-T."/>
            <person name="Yuji S."/>
        </authorList>
    </citation>
    <scope>NUCLEOTIDE SEQUENCE</scope>
    <source>
        <strain evidence="1">FB</strain>
    </source>
</reference>
<dbReference type="EMBL" id="LSRS01000003">
    <property type="protein sequence ID" value="KAF1085478.1"/>
    <property type="molecule type" value="Genomic_DNA"/>
</dbReference>
<accession>A0A9D2WQG6</accession>
<evidence type="ECO:0000313" key="2">
    <source>
        <dbReference type="Proteomes" id="UP000798488"/>
    </source>
</evidence>
<dbReference type="AlphaFoldDB" id="A0A9D2WQG6"/>